<evidence type="ECO:0000313" key="2">
    <source>
        <dbReference type="RefSeq" id="XP_018805702.1"/>
    </source>
</evidence>
<dbReference type="RefSeq" id="XP_018805702.1">
    <property type="nucleotide sequence ID" value="XM_018950157.2"/>
</dbReference>
<dbReference type="CDD" id="cd00051">
    <property type="entry name" value="EFh"/>
    <property type="match status" value="1"/>
</dbReference>
<dbReference type="STRING" id="51240.A0A2I4DEZ2"/>
<organism evidence="1 2">
    <name type="scientific">Juglans regia</name>
    <name type="common">English walnut</name>
    <dbReference type="NCBI Taxonomy" id="51240"/>
    <lineage>
        <taxon>Eukaryota</taxon>
        <taxon>Viridiplantae</taxon>
        <taxon>Streptophyta</taxon>
        <taxon>Embryophyta</taxon>
        <taxon>Tracheophyta</taxon>
        <taxon>Spermatophyta</taxon>
        <taxon>Magnoliopsida</taxon>
        <taxon>eudicotyledons</taxon>
        <taxon>Gunneridae</taxon>
        <taxon>Pentapetalae</taxon>
        <taxon>rosids</taxon>
        <taxon>fabids</taxon>
        <taxon>Fagales</taxon>
        <taxon>Juglandaceae</taxon>
        <taxon>Juglans</taxon>
    </lineage>
</organism>
<sequence>MSVAMVNSSTIMGFVKDRKTFNSCIEECFEMLDIDGNGTLSRKELRGEFHRVLSLGYYKSEPEEETNDLHEIVFKRFDEDKNGVIDRKEFMALIRELMQAMARGIGDSPVLVALEQDSLLMKAAQHELAALASMKLGSARKKSGKRSDINGLLGICLCCHKLETCN</sequence>
<dbReference type="Pfam" id="PF13499">
    <property type="entry name" value="EF-hand_7"/>
    <property type="match status" value="1"/>
</dbReference>
<dbReference type="PANTHER" id="PTHR34574:SF12">
    <property type="entry name" value="CALCIUM-BINDING EF HAND FAMILY PROTEIN"/>
    <property type="match status" value="1"/>
</dbReference>
<dbReference type="InterPro" id="IPR018247">
    <property type="entry name" value="EF_Hand_1_Ca_BS"/>
</dbReference>
<dbReference type="Gene3D" id="1.10.238.10">
    <property type="entry name" value="EF-hand"/>
    <property type="match status" value="2"/>
</dbReference>
<dbReference type="GO" id="GO:0005509">
    <property type="term" value="F:calcium ion binding"/>
    <property type="evidence" value="ECO:0007669"/>
    <property type="project" value="InterPro"/>
</dbReference>
<accession>A0A2I4DEZ2</accession>
<protein>
    <submittedName>
        <fullName evidence="2">Uncharacterized protein LOC108979477</fullName>
    </submittedName>
</protein>
<reference evidence="2" key="1">
    <citation type="submission" date="2025-08" db="UniProtKB">
        <authorList>
            <consortium name="RefSeq"/>
        </authorList>
    </citation>
    <scope>IDENTIFICATION</scope>
    <source>
        <tissue evidence="2">Leaves</tissue>
    </source>
</reference>
<dbReference type="KEGG" id="jre:108979477"/>
<dbReference type="InterPro" id="IPR002048">
    <property type="entry name" value="EF_hand_dom"/>
</dbReference>
<dbReference type="AlphaFoldDB" id="A0A2I4DEZ2"/>
<gene>
    <name evidence="2" type="primary">LOC108979477</name>
</gene>
<evidence type="ECO:0000313" key="1">
    <source>
        <dbReference type="Proteomes" id="UP000235220"/>
    </source>
</evidence>
<dbReference type="Proteomes" id="UP000235220">
    <property type="component" value="Chromosome 11"/>
</dbReference>
<dbReference type="OrthoDB" id="186625at2759"/>
<dbReference type="PROSITE" id="PS00018">
    <property type="entry name" value="EF_HAND_1"/>
    <property type="match status" value="2"/>
</dbReference>
<dbReference type="InterPro" id="IPR011992">
    <property type="entry name" value="EF-hand-dom_pair"/>
</dbReference>
<dbReference type="PANTHER" id="PTHR34574">
    <property type="entry name" value="CALCIUM-BINDING EF-HAND FAMILY PROTEIN-RELATED"/>
    <property type="match status" value="1"/>
</dbReference>
<keyword evidence="1" id="KW-1185">Reference proteome</keyword>
<dbReference type="SUPFAM" id="SSF47473">
    <property type="entry name" value="EF-hand"/>
    <property type="match status" value="1"/>
</dbReference>
<dbReference type="PROSITE" id="PS50222">
    <property type="entry name" value="EF_HAND_2"/>
    <property type="match status" value="2"/>
</dbReference>
<name>A0A2I4DEZ2_JUGRE</name>
<dbReference type="SMART" id="SM00054">
    <property type="entry name" value="EFh"/>
    <property type="match status" value="2"/>
</dbReference>
<proteinExistence type="predicted"/>
<dbReference type="GeneID" id="108979477"/>
<dbReference type="Gramene" id="Jr11_00950_p1">
    <property type="protein sequence ID" value="cds.Jr11_00950_p1"/>
    <property type="gene ID" value="Jr11_00950"/>
</dbReference>